<comment type="similarity">
    <text evidence="1">Belongs to the sulfatase family.</text>
</comment>
<name>A0A517Z7N2_9PLAN</name>
<keyword evidence="4" id="KW-0106">Calcium</keyword>
<keyword evidence="8" id="KW-1185">Reference proteome</keyword>
<evidence type="ECO:0000256" key="2">
    <source>
        <dbReference type="ARBA" id="ARBA00022723"/>
    </source>
</evidence>
<keyword evidence="2" id="KW-0479">Metal-binding</keyword>
<dbReference type="Gene3D" id="3.40.720.10">
    <property type="entry name" value="Alkaline Phosphatase, subunit A"/>
    <property type="match status" value="1"/>
</dbReference>
<dbReference type="GO" id="GO:0004065">
    <property type="term" value="F:arylsulfatase activity"/>
    <property type="evidence" value="ECO:0007669"/>
    <property type="project" value="UniProtKB-EC"/>
</dbReference>
<dbReference type="SUPFAM" id="SSF53649">
    <property type="entry name" value="Alkaline phosphatase-like"/>
    <property type="match status" value="1"/>
</dbReference>
<protein>
    <submittedName>
        <fullName evidence="7">Arylsulfatase</fullName>
        <ecNumber evidence="7">3.1.6.1</ecNumber>
    </submittedName>
</protein>
<dbReference type="CDD" id="cd16025">
    <property type="entry name" value="PAS_like"/>
    <property type="match status" value="1"/>
</dbReference>
<dbReference type="PANTHER" id="PTHR42693:SF53">
    <property type="entry name" value="ENDO-4-O-SULFATASE"/>
    <property type="match status" value="1"/>
</dbReference>
<keyword evidence="3 7" id="KW-0378">Hydrolase</keyword>
<dbReference type="Proteomes" id="UP000320496">
    <property type="component" value="Chromosome"/>
</dbReference>
<keyword evidence="5" id="KW-0732">Signal</keyword>
<dbReference type="EC" id="3.1.6.1" evidence="7"/>
<dbReference type="RefSeq" id="WP_145369722.1">
    <property type="nucleotide sequence ID" value="NZ_CP036275.1"/>
</dbReference>
<evidence type="ECO:0000259" key="6">
    <source>
        <dbReference type="Pfam" id="PF00884"/>
    </source>
</evidence>
<dbReference type="PANTHER" id="PTHR42693">
    <property type="entry name" value="ARYLSULFATASE FAMILY MEMBER"/>
    <property type="match status" value="1"/>
</dbReference>
<sequence precursor="true">MRICTFTPAAGFLVVLFVFANAAAAADRPNIVLIMCDDMGYSDIGCFGSEIDTPHIDRLAAEGLRFTQFYNNAKCTTTRASLITGLYPRRKGGLLQENMVTIPQVLAQSGYDSVLSGKWHLGSRAPNRPGDRGFDNYYGLLDGCCNFFNPARPDPDFKGGRVRWFGEDDRRITEFPEDFYTTDAFTDYACKAIDRAAADDRPLFLHVCYTAPHYPLHAPADLVEKYRGRYRQGWEQLRAERYRRQLELGLVDPSWELPPPDDRVPIWDNVENQDYHDHLMAVYAAMIDRMDQGIGRILARLDEQGIADNTVVIFLSDNGGCAEKPGGIDPQRVPGVEEYYTACGPGWAYAQNTPFRRFKAWVHEGGISTPLIVRWPSVIEAGTTTDAVGHIIDLLPTCAEIAGAKYPDAHGGEEVIPCEGLSMVPLFEGDSREGHESLFWEWAGNRAVRTGHWKLCWDKTVKQWELYNVVQDRTEMHNLAADHPGRVAEMSAQWREWAGRTGIRVR</sequence>
<feature type="domain" description="Sulfatase N-terminal" evidence="6">
    <location>
        <begin position="29"/>
        <end position="403"/>
    </location>
</feature>
<proteinExistence type="inferred from homology"/>
<feature type="chain" id="PRO_5021875740" evidence="5">
    <location>
        <begin position="26"/>
        <end position="506"/>
    </location>
</feature>
<organism evidence="7 8">
    <name type="scientific">Maioricimonas rarisocia</name>
    <dbReference type="NCBI Taxonomy" id="2528026"/>
    <lineage>
        <taxon>Bacteria</taxon>
        <taxon>Pseudomonadati</taxon>
        <taxon>Planctomycetota</taxon>
        <taxon>Planctomycetia</taxon>
        <taxon>Planctomycetales</taxon>
        <taxon>Planctomycetaceae</taxon>
        <taxon>Maioricimonas</taxon>
    </lineage>
</organism>
<dbReference type="InterPro" id="IPR000917">
    <property type="entry name" value="Sulfatase_N"/>
</dbReference>
<dbReference type="AlphaFoldDB" id="A0A517Z7N2"/>
<dbReference type="InterPro" id="IPR050738">
    <property type="entry name" value="Sulfatase"/>
</dbReference>
<dbReference type="OrthoDB" id="9783154at2"/>
<evidence type="ECO:0000256" key="4">
    <source>
        <dbReference type="ARBA" id="ARBA00022837"/>
    </source>
</evidence>
<evidence type="ECO:0000256" key="1">
    <source>
        <dbReference type="ARBA" id="ARBA00008779"/>
    </source>
</evidence>
<evidence type="ECO:0000256" key="5">
    <source>
        <dbReference type="SAM" id="SignalP"/>
    </source>
</evidence>
<dbReference type="KEGG" id="mri:Mal4_27680"/>
<evidence type="ECO:0000313" key="8">
    <source>
        <dbReference type="Proteomes" id="UP000320496"/>
    </source>
</evidence>
<dbReference type="Gene3D" id="3.30.1120.10">
    <property type="match status" value="1"/>
</dbReference>
<feature type="signal peptide" evidence="5">
    <location>
        <begin position="1"/>
        <end position="25"/>
    </location>
</feature>
<accession>A0A517Z7N2</accession>
<reference evidence="7 8" key="1">
    <citation type="submission" date="2019-02" db="EMBL/GenBank/DDBJ databases">
        <title>Deep-cultivation of Planctomycetes and their phenomic and genomic characterization uncovers novel biology.</title>
        <authorList>
            <person name="Wiegand S."/>
            <person name="Jogler M."/>
            <person name="Boedeker C."/>
            <person name="Pinto D."/>
            <person name="Vollmers J."/>
            <person name="Rivas-Marin E."/>
            <person name="Kohn T."/>
            <person name="Peeters S.H."/>
            <person name="Heuer A."/>
            <person name="Rast P."/>
            <person name="Oberbeckmann S."/>
            <person name="Bunk B."/>
            <person name="Jeske O."/>
            <person name="Meyerdierks A."/>
            <person name="Storesund J.E."/>
            <person name="Kallscheuer N."/>
            <person name="Luecker S."/>
            <person name="Lage O.M."/>
            <person name="Pohl T."/>
            <person name="Merkel B.J."/>
            <person name="Hornburger P."/>
            <person name="Mueller R.-W."/>
            <person name="Bruemmer F."/>
            <person name="Labrenz M."/>
            <person name="Spormann A.M."/>
            <person name="Op den Camp H."/>
            <person name="Overmann J."/>
            <person name="Amann R."/>
            <person name="Jetten M.S.M."/>
            <person name="Mascher T."/>
            <person name="Medema M.H."/>
            <person name="Devos D.P."/>
            <person name="Kaster A.-K."/>
            <person name="Ovreas L."/>
            <person name="Rohde M."/>
            <person name="Galperin M.Y."/>
            <person name="Jogler C."/>
        </authorList>
    </citation>
    <scope>NUCLEOTIDE SEQUENCE [LARGE SCALE GENOMIC DNA]</scope>
    <source>
        <strain evidence="7 8">Mal4</strain>
    </source>
</reference>
<dbReference type="PROSITE" id="PS00149">
    <property type="entry name" value="SULFATASE_2"/>
    <property type="match status" value="1"/>
</dbReference>
<evidence type="ECO:0000256" key="3">
    <source>
        <dbReference type="ARBA" id="ARBA00022801"/>
    </source>
</evidence>
<dbReference type="EMBL" id="CP036275">
    <property type="protein sequence ID" value="QDU38441.1"/>
    <property type="molecule type" value="Genomic_DNA"/>
</dbReference>
<dbReference type="GO" id="GO:0046872">
    <property type="term" value="F:metal ion binding"/>
    <property type="evidence" value="ECO:0007669"/>
    <property type="project" value="UniProtKB-KW"/>
</dbReference>
<dbReference type="InterPro" id="IPR017850">
    <property type="entry name" value="Alkaline_phosphatase_core_sf"/>
</dbReference>
<dbReference type="Pfam" id="PF00884">
    <property type="entry name" value="Sulfatase"/>
    <property type="match status" value="1"/>
</dbReference>
<dbReference type="InterPro" id="IPR024607">
    <property type="entry name" value="Sulfatase_CS"/>
</dbReference>
<gene>
    <name evidence="7" type="primary">atsA_38</name>
    <name evidence="7" type="ORF">Mal4_27680</name>
</gene>
<evidence type="ECO:0000313" key="7">
    <source>
        <dbReference type="EMBL" id="QDU38441.1"/>
    </source>
</evidence>